<gene>
    <name evidence="2" type="ORF">Tci_661060</name>
</gene>
<feature type="domain" description="Retroviral polymerase SH3-like" evidence="1">
    <location>
        <begin position="76"/>
        <end position="136"/>
    </location>
</feature>
<dbReference type="EMBL" id="BKCJ010508408">
    <property type="protein sequence ID" value="GFA89088.1"/>
    <property type="molecule type" value="Genomic_DNA"/>
</dbReference>
<evidence type="ECO:0000259" key="1">
    <source>
        <dbReference type="Pfam" id="PF25597"/>
    </source>
</evidence>
<name>A0A699KFV4_TANCI</name>
<comment type="caution">
    <text evidence="2">The sequence shown here is derived from an EMBL/GenBank/DDBJ whole genome shotgun (WGS) entry which is preliminary data.</text>
</comment>
<accession>A0A699KFV4</accession>
<evidence type="ECO:0000313" key="2">
    <source>
        <dbReference type="EMBL" id="GFA89088.1"/>
    </source>
</evidence>
<dbReference type="Pfam" id="PF25597">
    <property type="entry name" value="SH3_retrovirus"/>
    <property type="match status" value="1"/>
</dbReference>
<sequence>MILKDVMHTPEIRKNLVSCYLLNKAVVQTLGADLFTLTKNGMFMGKGIPKSKSKTSPYELMKIKPPSLSYFGSWGCLAYVRIPDPKRIKLASRAYECLFIRYALNSKAYRFVDLKSHVILESNDADFHEHEYPFKSTIWGASSSNLPLIRVNENHDDLDSEPRRSKRARITINFAHKFCAYTLGEDLSNLQEALTSKMLICCKKCWIENSDSAKSNIPKSKSDLRKCLCEYVSFLIISAYEFYLDVVSFNAFSDEVVFRINVLASSVKDWILH</sequence>
<proteinExistence type="predicted"/>
<dbReference type="InterPro" id="IPR057670">
    <property type="entry name" value="SH3_retrovirus"/>
</dbReference>
<dbReference type="AlphaFoldDB" id="A0A699KFV4"/>
<organism evidence="2">
    <name type="scientific">Tanacetum cinerariifolium</name>
    <name type="common">Dalmatian daisy</name>
    <name type="synonym">Chrysanthemum cinerariifolium</name>
    <dbReference type="NCBI Taxonomy" id="118510"/>
    <lineage>
        <taxon>Eukaryota</taxon>
        <taxon>Viridiplantae</taxon>
        <taxon>Streptophyta</taxon>
        <taxon>Embryophyta</taxon>
        <taxon>Tracheophyta</taxon>
        <taxon>Spermatophyta</taxon>
        <taxon>Magnoliopsida</taxon>
        <taxon>eudicotyledons</taxon>
        <taxon>Gunneridae</taxon>
        <taxon>Pentapetalae</taxon>
        <taxon>asterids</taxon>
        <taxon>campanulids</taxon>
        <taxon>Asterales</taxon>
        <taxon>Asteraceae</taxon>
        <taxon>Asteroideae</taxon>
        <taxon>Anthemideae</taxon>
        <taxon>Anthemidinae</taxon>
        <taxon>Tanacetum</taxon>
    </lineage>
</organism>
<reference evidence="2" key="1">
    <citation type="journal article" date="2019" name="Sci. Rep.">
        <title>Draft genome of Tanacetum cinerariifolium, the natural source of mosquito coil.</title>
        <authorList>
            <person name="Yamashiro T."/>
            <person name="Shiraishi A."/>
            <person name="Satake H."/>
            <person name="Nakayama K."/>
        </authorList>
    </citation>
    <scope>NUCLEOTIDE SEQUENCE</scope>
</reference>
<protein>
    <submittedName>
        <fullName evidence="2">Retrovirus-related Pol polyprotein from transposon TNT 1-94</fullName>
    </submittedName>
</protein>